<dbReference type="EMBL" id="AVOT02093077">
    <property type="protein sequence ID" value="MBW0573912.1"/>
    <property type="molecule type" value="Genomic_DNA"/>
</dbReference>
<dbReference type="Gene3D" id="1.10.340.70">
    <property type="match status" value="1"/>
</dbReference>
<dbReference type="Pfam" id="PF17921">
    <property type="entry name" value="Integrase_H2C2"/>
    <property type="match status" value="1"/>
</dbReference>
<dbReference type="AlphaFoldDB" id="A0A9Q3K430"/>
<dbReference type="InterPro" id="IPR041588">
    <property type="entry name" value="Integrase_H2C2"/>
</dbReference>
<dbReference type="Proteomes" id="UP000765509">
    <property type="component" value="Unassembled WGS sequence"/>
</dbReference>
<sequence length="137" mass="15914">MLSIQKALWNNFQYRHILQELGKGKSAQDYSLHTSSKLFLFQDQVVVPNEPKIQLSILQKHHDFPLAVHPGQEKTLKPVKQNFHWSGMTQFIKDFVSSCQQYASLEVWTPQTSFNSKWSLDLSLNGLYHSTTTVQFF</sequence>
<organism evidence="2 3">
    <name type="scientific">Austropuccinia psidii MF-1</name>
    <dbReference type="NCBI Taxonomy" id="1389203"/>
    <lineage>
        <taxon>Eukaryota</taxon>
        <taxon>Fungi</taxon>
        <taxon>Dikarya</taxon>
        <taxon>Basidiomycota</taxon>
        <taxon>Pucciniomycotina</taxon>
        <taxon>Pucciniomycetes</taxon>
        <taxon>Pucciniales</taxon>
        <taxon>Sphaerophragmiaceae</taxon>
        <taxon>Austropuccinia</taxon>
    </lineage>
</organism>
<evidence type="ECO:0000313" key="2">
    <source>
        <dbReference type="EMBL" id="MBW0573912.1"/>
    </source>
</evidence>
<protein>
    <recommendedName>
        <fullName evidence="1">Integrase zinc-binding domain-containing protein</fullName>
    </recommendedName>
</protein>
<reference evidence="2" key="1">
    <citation type="submission" date="2021-03" db="EMBL/GenBank/DDBJ databases">
        <title>Draft genome sequence of rust myrtle Austropuccinia psidii MF-1, a brazilian biotype.</title>
        <authorList>
            <person name="Quecine M.C."/>
            <person name="Pachon D.M.R."/>
            <person name="Bonatelli M.L."/>
            <person name="Correr F.H."/>
            <person name="Franceschini L.M."/>
            <person name="Leite T.F."/>
            <person name="Margarido G.R.A."/>
            <person name="Almeida C.A."/>
            <person name="Ferrarezi J.A."/>
            <person name="Labate C.A."/>
        </authorList>
    </citation>
    <scope>NUCLEOTIDE SEQUENCE</scope>
    <source>
        <strain evidence="2">MF-1</strain>
    </source>
</reference>
<accession>A0A9Q3K430</accession>
<comment type="caution">
    <text evidence="2">The sequence shown here is derived from an EMBL/GenBank/DDBJ whole genome shotgun (WGS) entry which is preliminary data.</text>
</comment>
<evidence type="ECO:0000259" key="1">
    <source>
        <dbReference type="Pfam" id="PF17921"/>
    </source>
</evidence>
<name>A0A9Q3K430_9BASI</name>
<keyword evidence="3" id="KW-1185">Reference proteome</keyword>
<evidence type="ECO:0000313" key="3">
    <source>
        <dbReference type="Proteomes" id="UP000765509"/>
    </source>
</evidence>
<dbReference type="OrthoDB" id="2273864at2759"/>
<gene>
    <name evidence="2" type="ORF">O181_113627</name>
</gene>
<feature type="domain" description="Integrase zinc-binding" evidence="1">
    <location>
        <begin position="51"/>
        <end position="103"/>
    </location>
</feature>
<proteinExistence type="predicted"/>